<protein>
    <submittedName>
        <fullName evidence="2">Uncharacterized protein</fullName>
    </submittedName>
</protein>
<evidence type="ECO:0000313" key="2">
    <source>
        <dbReference type="EMBL" id="KZP15699.1"/>
    </source>
</evidence>
<accession>A0A166EF50</accession>
<dbReference type="AlphaFoldDB" id="A0A166EF50"/>
<organism evidence="2 3">
    <name type="scientific">Athelia psychrophila</name>
    <dbReference type="NCBI Taxonomy" id="1759441"/>
    <lineage>
        <taxon>Eukaryota</taxon>
        <taxon>Fungi</taxon>
        <taxon>Dikarya</taxon>
        <taxon>Basidiomycota</taxon>
        <taxon>Agaricomycotina</taxon>
        <taxon>Agaricomycetes</taxon>
        <taxon>Agaricomycetidae</taxon>
        <taxon>Atheliales</taxon>
        <taxon>Atheliaceae</taxon>
        <taxon>Athelia</taxon>
    </lineage>
</organism>
<proteinExistence type="predicted"/>
<keyword evidence="3" id="KW-1185">Reference proteome</keyword>
<name>A0A166EF50_9AGAM</name>
<feature type="region of interest" description="Disordered" evidence="1">
    <location>
        <begin position="40"/>
        <end position="60"/>
    </location>
</feature>
<reference evidence="2 3" key="1">
    <citation type="journal article" date="2016" name="Mol. Biol. Evol.">
        <title>Comparative Genomics of Early-Diverging Mushroom-Forming Fungi Provides Insights into the Origins of Lignocellulose Decay Capabilities.</title>
        <authorList>
            <person name="Nagy L.G."/>
            <person name="Riley R."/>
            <person name="Tritt A."/>
            <person name="Adam C."/>
            <person name="Daum C."/>
            <person name="Floudas D."/>
            <person name="Sun H."/>
            <person name="Yadav J.S."/>
            <person name="Pangilinan J."/>
            <person name="Larsson K.H."/>
            <person name="Matsuura K."/>
            <person name="Barry K."/>
            <person name="Labutti K."/>
            <person name="Kuo R."/>
            <person name="Ohm R.A."/>
            <person name="Bhattacharya S.S."/>
            <person name="Shirouzu T."/>
            <person name="Yoshinaga Y."/>
            <person name="Martin F.M."/>
            <person name="Grigoriev I.V."/>
            <person name="Hibbett D.S."/>
        </authorList>
    </citation>
    <scope>NUCLEOTIDE SEQUENCE [LARGE SCALE GENOMIC DNA]</scope>
    <source>
        <strain evidence="2 3">CBS 109695</strain>
    </source>
</reference>
<evidence type="ECO:0000313" key="3">
    <source>
        <dbReference type="Proteomes" id="UP000076532"/>
    </source>
</evidence>
<dbReference type="EMBL" id="KV417601">
    <property type="protein sequence ID" value="KZP15699.1"/>
    <property type="molecule type" value="Genomic_DNA"/>
</dbReference>
<sequence>MLGGPLSKSRHLPPTTTPTRQTLVWYAPFTSGVHLLVDEAADKRAEDGPEEGVEGAYRQRARRRVGSVKALIDVSRVQLGKERKEVDRH</sequence>
<gene>
    <name evidence="2" type="ORF">FIBSPDRAFT_866823</name>
</gene>
<dbReference type="Proteomes" id="UP000076532">
    <property type="component" value="Unassembled WGS sequence"/>
</dbReference>
<evidence type="ECO:0000256" key="1">
    <source>
        <dbReference type="SAM" id="MobiDB-lite"/>
    </source>
</evidence>